<feature type="transmembrane region" description="Helical" evidence="7">
    <location>
        <begin position="176"/>
        <end position="196"/>
    </location>
</feature>
<dbReference type="PANTHER" id="PTHR43791:SF92">
    <property type="entry name" value="AGL026WP"/>
    <property type="match status" value="1"/>
</dbReference>
<evidence type="ECO:0000256" key="3">
    <source>
        <dbReference type="ARBA" id="ARBA00022692"/>
    </source>
</evidence>
<name>W3WZY5_PESFW</name>
<dbReference type="Proteomes" id="UP000030651">
    <property type="component" value="Unassembled WGS sequence"/>
</dbReference>
<protein>
    <recommendedName>
        <fullName evidence="8">Major facilitator superfamily (MFS) profile domain-containing protein</fullName>
    </recommendedName>
</protein>
<evidence type="ECO:0000256" key="1">
    <source>
        <dbReference type="ARBA" id="ARBA00004141"/>
    </source>
</evidence>
<evidence type="ECO:0000313" key="10">
    <source>
        <dbReference type="Proteomes" id="UP000030651"/>
    </source>
</evidence>
<feature type="transmembrane region" description="Helical" evidence="7">
    <location>
        <begin position="283"/>
        <end position="302"/>
    </location>
</feature>
<dbReference type="PANTHER" id="PTHR43791">
    <property type="entry name" value="PERMEASE-RELATED"/>
    <property type="match status" value="1"/>
</dbReference>
<feature type="transmembrane region" description="Helical" evidence="7">
    <location>
        <begin position="372"/>
        <end position="393"/>
    </location>
</feature>
<evidence type="ECO:0000256" key="5">
    <source>
        <dbReference type="ARBA" id="ARBA00023136"/>
    </source>
</evidence>
<organism evidence="9 10">
    <name type="scientific">Pestalotiopsis fici (strain W106-1 / CGMCC3.15140)</name>
    <dbReference type="NCBI Taxonomy" id="1229662"/>
    <lineage>
        <taxon>Eukaryota</taxon>
        <taxon>Fungi</taxon>
        <taxon>Dikarya</taxon>
        <taxon>Ascomycota</taxon>
        <taxon>Pezizomycotina</taxon>
        <taxon>Sordariomycetes</taxon>
        <taxon>Xylariomycetidae</taxon>
        <taxon>Amphisphaeriales</taxon>
        <taxon>Sporocadaceae</taxon>
        <taxon>Pestalotiopsis</taxon>
    </lineage>
</organism>
<evidence type="ECO:0000259" key="8">
    <source>
        <dbReference type="PROSITE" id="PS50850"/>
    </source>
</evidence>
<proteinExistence type="predicted"/>
<dbReference type="OrthoDB" id="2250022at2759"/>
<feature type="transmembrane region" description="Helical" evidence="7">
    <location>
        <begin position="208"/>
        <end position="230"/>
    </location>
</feature>
<dbReference type="GO" id="GO:0022857">
    <property type="term" value="F:transmembrane transporter activity"/>
    <property type="evidence" value="ECO:0007669"/>
    <property type="project" value="InterPro"/>
</dbReference>
<dbReference type="InterPro" id="IPR020846">
    <property type="entry name" value="MFS_dom"/>
</dbReference>
<feature type="transmembrane region" description="Helical" evidence="7">
    <location>
        <begin position="345"/>
        <end position="366"/>
    </location>
</feature>
<gene>
    <name evidence="9" type="ORF">PFICI_08545</name>
</gene>
<dbReference type="AlphaFoldDB" id="W3WZY5"/>
<sequence>MSDGKAGVETLERVETYVRTPQWIQDLTVEERLEREKKLRAKIDLRLMPMIVVMYILNYLDRNNIAAAGLAGLNEDVDLQGDEFQICVSILFVGYLLMQVPSNMILNKLGKPSLYLPGCMIVWGTISGATAAAKSFGGILAARFVLGFVEAAYFPGCLYFLSCWYTRKELALRTGILYSGSLLSGAFGGLIAAGILKGMDGVAGLSAWRWLFIIESILTIIVAFVAFFCIPDLPRTTKWLDAQERELAAWRLEADIGEEDWVDSSHQSPTHGLKLAVKDVKTWIILAVIYGSTASGSMTTLFPTVMKGLGKDSVTTLLLTTPPYLIAVIACLTNAWHADKTGERYLHIAVPPCFALVAYVIAAATTGFAPRYFAMCVMVAGTYSGYVVALGYISNILPRPVAKRAAALAMINALSNVCQIYSPYLYPASAAPRYTVAFCVNIGMSAMTIISATVLRFYLRHLNKRLDQDEETQDIGSGNQATNEREEHGLPGTAVRRGFRFML</sequence>
<feature type="transmembrane region" description="Helical" evidence="7">
    <location>
        <begin position="434"/>
        <end position="459"/>
    </location>
</feature>
<evidence type="ECO:0000256" key="2">
    <source>
        <dbReference type="ARBA" id="ARBA00022448"/>
    </source>
</evidence>
<keyword evidence="5 7" id="KW-0472">Membrane</keyword>
<reference evidence="10" key="1">
    <citation type="journal article" date="2015" name="BMC Genomics">
        <title>Genomic and transcriptomic analysis of the endophytic fungus Pestalotiopsis fici reveals its lifestyle and high potential for synthesis of natural products.</title>
        <authorList>
            <person name="Wang X."/>
            <person name="Zhang X."/>
            <person name="Liu L."/>
            <person name="Xiang M."/>
            <person name="Wang W."/>
            <person name="Sun X."/>
            <person name="Che Y."/>
            <person name="Guo L."/>
            <person name="Liu G."/>
            <person name="Guo L."/>
            <person name="Wang C."/>
            <person name="Yin W.B."/>
            <person name="Stadler M."/>
            <person name="Zhang X."/>
            <person name="Liu X."/>
        </authorList>
    </citation>
    <scope>NUCLEOTIDE SEQUENCE [LARGE SCALE GENOMIC DNA]</scope>
    <source>
        <strain evidence="10">W106-1 / CGMCC3.15140</strain>
    </source>
</reference>
<keyword evidence="4 7" id="KW-1133">Transmembrane helix</keyword>
<dbReference type="Gene3D" id="1.20.1250.20">
    <property type="entry name" value="MFS general substrate transporter like domains"/>
    <property type="match status" value="2"/>
</dbReference>
<dbReference type="OMA" id="FMYLNGR"/>
<keyword evidence="2" id="KW-0813">Transport</keyword>
<comment type="subcellular location">
    <subcellularLocation>
        <location evidence="1">Membrane</location>
        <topology evidence="1">Multi-pass membrane protein</topology>
    </subcellularLocation>
</comment>
<dbReference type="InterPro" id="IPR036259">
    <property type="entry name" value="MFS_trans_sf"/>
</dbReference>
<dbReference type="PROSITE" id="PS50850">
    <property type="entry name" value="MFS"/>
    <property type="match status" value="1"/>
</dbReference>
<feature type="transmembrane region" description="Helical" evidence="7">
    <location>
        <begin position="314"/>
        <end position="333"/>
    </location>
</feature>
<dbReference type="GeneID" id="19273558"/>
<dbReference type="EMBL" id="KI912114">
    <property type="protein sequence ID" value="ETS78692.1"/>
    <property type="molecule type" value="Genomic_DNA"/>
</dbReference>
<evidence type="ECO:0000256" key="7">
    <source>
        <dbReference type="SAM" id="Phobius"/>
    </source>
</evidence>
<keyword evidence="3 7" id="KW-0812">Transmembrane</keyword>
<dbReference type="SUPFAM" id="SSF103473">
    <property type="entry name" value="MFS general substrate transporter"/>
    <property type="match status" value="1"/>
</dbReference>
<feature type="transmembrane region" description="Helical" evidence="7">
    <location>
        <begin position="114"/>
        <end position="133"/>
    </location>
</feature>
<dbReference type="InterPro" id="IPR011701">
    <property type="entry name" value="MFS"/>
</dbReference>
<feature type="transmembrane region" description="Helical" evidence="7">
    <location>
        <begin position="405"/>
        <end position="422"/>
    </location>
</feature>
<dbReference type="HOGENOM" id="CLU_001265_0_6_1"/>
<dbReference type="FunFam" id="1.20.1250.20:FF:000057">
    <property type="entry name" value="MFS general substrate transporter"/>
    <property type="match status" value="1"/>
</dbReference>
<dbReference type="GO" id="GO:0016020">
    <property type="term" value="C:membrane"/>
    <property type="evidence" value="ECO:0007669"/>
    <property type="project" value="UniProtKB-SubCell"/>
</dbReference>
<dbReference type="RefSeq" id="XP_007835317.1">
    <property type="nucleotide sequence ID" value="XM_007837126.1"/>
</dbReference>
<dbReference type="FunFam" id="1.20.1250.20:FF:000013">
    <property type="entry name" value="MFS general substrate transporter"/>
    <property type="match status" value="1"/>
</dbReference>
<accession>W3WZY5</accession>
<evidence type="ECO:0000256" key="6">
    <source>
        <dbReference type="SAM" id="MobiDB-lite"/>
    </source>
</evidence>
<dbReference type="KEGG" id="pfy:PFICI_08545"/>
<keyword evidence="10" id="KW-1185">Reference proteome</keyword>
<evidence type="ECO:0000256" key="4">
    <source>
        <dbReference type="ARBA" id="ARBA00022989"/>
    </source>
</evidence>
<dbReference type="InParanoid" id="W3WZY5"/>
<dbReference type="eggNOG" id="KOG2533">
    <property type="taxonomic scope" value="Eukaryota"/>
</dbReference>
<dbReference type="Pfam" id="PF07690">
    <property type="entry name" value="MFS_1"/>
    <property type="match status" value="1"/>
</dbReference>
<feature type="domain" description="Major facilitator superfamily (MFS) profile" evidence="8">
    <location>
        <begin position="47"/>
        <end position="463"/>
    </location>
</feature>
<feature type="transmembrane region" description="Helical" evidence="7">
    <location>
        <begin position="139"/>
        <end position="164"/>
    </location>
</feature>
<feature type="region of interest" description="Disordered" evidence="6">
    <location>
        <begin position="469"/>
        <end position="489"/>
    </location>
</feature>
<evidence type="ECO:0000313" key="9">
    <source>
        <dbReference type="EMBL" id="ETS78692.1"/>
    </source>
</evidence>